<dbReference type="EMBL" id="CP040077">
    <property type="protein sequence ID" value="QCP47970.1"/>
    <property type="molecule type" value="Genomic_DNA"/>
</dbReference>
<sequence length="180" mass="19818">MQEIDTQFGLLNVVNAPAYSFESQDNVQSYELEVLLTRDRLTSIYGIALNGRGIMVVGAGGGCSSVHDHSALVLDDKLYLAVGDHVACLSLSLPHRLVWSAQVDMATCFGIYWKHSRGALISHGELEISRLSLEGELIWQTSGADVFSEGFRLLPDHIEAVDFNRTVYRLDYATGEARVS</sequence>
<gene>
    <name evidence="1" type="ORF">FAZ95_01505</name>
</gene>
<dbReference type="Proteomes" id="UP000298656">
    <property type="component" value="Chromosome 1"/>
</dbReference>
<name>A0A4V1EGU3_9BURK</name>
<protein>
    <submittedName>
        <fullName evidence="1">Uncharacterized protein</fullName>
    </submittedName>
</protein>
<proteinExistence type="predicted"/>
<dbReference type="RefSeq" id="WP_137330812.1">
    <property type="nucleotide sequence ID" value="NZ_CP040077.1"/>
</dbReference>
<evidence type="ECO:0000313" key="1">
    <source>
        <dbReference type="EMBL" id="QCP47970.1"/>
    </source>
</evidence>
<dbReference type="KEGG" id="tvl:FAZ95_01505"/>
<accession>A0A4V1EGU3</accession>
<organism evidence="1 2">
    <name type="scientific">Trinickia violacea</name>
    <dbReference type="NCBI Taxonomy" id="2571746"/>
    <lineage>
        <taxon>Bacteria</taxon>
        <taxon>Pseudomonadati</taxon>
        <taxon>Pseudomonadota</taxon>
        <taxon>Betaproteobacteria</taxon>
        <taxon>Burkholderiales</taxon>
        <taxon>Burkholderiaceae</taxon>
        <taxon>Trinickia</taxon>
    </lineage>
</organism>
<dbReference type="AlphaFoldDB" id="A0A4V1EGU3"/>
<evidence type="ECO:0000313" key="2">
    <source>
        <dbReference type="Proteomes" id="UP000298656"/>
    </source>
</evidence>
<keyword evidence="2" id="KW-1185">Reference proteome</keyword>
<reference evidence="1 2" key="1">
    <citation type="submission" date="2019-05" db="EMBL/GenBank/DDBJ databases">
        <title>Burkholderia sp. DHOD12, isolated from subtropical forest soil.</title>
        <authorList>
            <person name="Gao Z.-H."/>
            <person name="Qiu L.-H."/>
        </authorList>
    </citation>
    <scope>NUCLEOTIDE SEQUENCE [LARGE SCALE GENOMIC DNA]</scope>
    <source>
        <strain evidence="1 2">DHOD12</strain>
    </source>
</reference>
<dbReference type="OrthoDB" id="334526at2"/>